<organism evidence="1 2">
    <name type="scientific">Microbacterium nanhaiense</name>
    <dbReference type="NCBI Taxonomy" id="1301026"/>
    <lineage>
        <taxon>Bacteria</taxon>
        <taxon>Bacillati</taxon>
        <taxon>Actinomycetota</taxon>
        <taxon>Actinomycetes</taxon>
        <taxon>Micrococcales</taxon>
        <taxon>Microbacteriaceae</taxon>
        <taxon>Microbacterium</taxon>
    </lineage>
</organism>
<dbReference type="Proteomes" id="UP000638043">
    <property type="component" value="Unassembled WGS sequence"/>
</dbReference>
<evidence type="ECO:0000313" key="1">
    <source>
        <dbReference type="EMBL" id="GGO59125.1"/>
    </source>
</evidence>
<name>A0ABQ2MWJ1_9MICO</name>
<evidence type="ECO:0000313" key="2">
    <source>
        <dbReference type="Proteomes" id="UP000638043"/>
    </source>
</evidence>
<dbReference type="EMBL" id="BMMQ01000001">
    <property type="protein sequence ID" value="GGO59125.1"/>
    <property type="molecule type" value="Genomic_DNA"/>
</dbReference>
<proteinExistence type="predicted"/>
<gene>
    <name evidence="1" type="ORF">GCM10010910_01350</name>
</gene>
<comment type="caution">
    <text evidence="1">The sequence shown here is derived from an EMBL/GenBank/DDBJ whole genome shotgun (WGS) entry which is preliminary data.</text>
</comment>
<sequence length="139" mass="15637">MTARDLIERHVTALVDRIKTDPQLSGVVFEGEVTGNPQRYVNVWHDTGFFRAMSYVDEHQDVDVTFTIHSVGSDRWQATWVDGRVLAALNDVVLQVPGRRCFKLQPAGTQPVALDDTVQPAVFLAVRRFILHSVPAREP</sequence>
<dbReference type="RefSeq" id="WP_188699425.1">
    <property type="nucleotide sequence ID" value="NZ_BMMQ01000001.1"/>
</dbReference>
<accession>A0ABQ2MWJ1</accession>
<protein>
    <submittedName>
        <fullName evidence="1">Uncharacterized protein</fullName>
    </submittedName>
</protein>
<keyword evidence="2" id="KW-1185">Reference proteome</keyword>
<reference evidence="2" key="1">
    <citation type="journal article" date="2019" name="Int. J. Syst. Evol. Microbiol.">
        <title>The Global Catalogue of Microorganisms (GCM) 10K type strain sequencing project: providing services to taxonomists for standard genome sequencing and annotation.</title>
        <authorList>
            <consortium name="The Broad Institute Genomics Platform"/>
            <consortium name="The Broad Institute Genome Sequencing Center for Infectious Disease"/>
            <person name="Wu L."/>
            <person name="Ma J."/>
        </authorList>
    </citation>
    <scope>NUCLEOTIDE SEQUENCE [LARGE SCALE GENOMIC DNA]</scope>
    <source>
        <strain evidence="2">CGMCC 4.7181</strain>
    </source>
</reference>